<dbReference type="Pfam" id="PF17295">
    <property type="entry name" value="DUF5348"/>
    <property type="match status" value="1"/>
</dbReference>
<name>A0ABT6R6Q2_9BACL</name>
<feature type="domain" description="DUF5348" evidence="1">
    <location>
        <begin position="84"/>
        <end position="130"/>
    </location>
</feature>
<organism evidence="2 3">
    <name type="scientific">Exiguobacterium antarcticum</name>
    <dbReference type="NCBI Taxonomy" id="132920"/>
    <lineage>
        <taxon>Bacteria</taxon>
        <taxon>Bacillati</taxon>
        <taxon>Bacillota</taxon>
        <taxon>Bacilli</taxon>
        <taxon>Bacillales</taxon>
        <taxon>Bacillales Family XII. Incertae Sedis</taxon>
        <taxon>Exiguobacterium</taxon>
    </lineage>
</organism>
<dbReference type="InterPro" id="IPR035255">
    <property type="entry name" value="DUF5348"/>
</dbReference>
<sequence>MRNSEEKNDALHQLTNLQREIEKSFKAIGYKMDQESVEEVSFPEYTDPRDFEFMRNRITMTIYALDEIKADIKYLNQAVKRNGYLSKQSNGRYLLNDTELTSGMLVEIMDDDFEWRLTRIEHSGDYYAVALGKTIAIDGRKCRLRFRVDQ</sequence>
<evidence type="ECO:0000313" key="3">
    <source>
        <dbReference type="Proteomes" id="UP001243286"/>
    </source>
</evidence>
<dbReference type="Proteomes" id="UP001243286">
    <property type="component" value="Unassembled WGS sequence"/>
</dbReference>
<dbReference type="EMBL" id="JASBQV010000041">
    <property type="protein sequence ID" value="MDI3236457.1"/>
    <property type="molecule type" value="Genomic_DNA"/>
</dbReference>
<evidence type="ECO:0000259" key="1">
    <source>
        <dbReference type="Pfam" id="PF17295"/>
    </source>
</evidence>
<evidence type="ECO:0000313" key="2">
    <source>
        <dbReference type="EMBL" id="MDI3236457.1"/>
    </source>
</evidence>
<keyword evidence="3" id="KW-1185">Reference proteome</keyword>
<accession>A0ABT6R6Q2</accession>
<protein>
    <submittedName>
        <fullName evidence="2">DUF5348 domain-containing protein</fullName>
    </submittedName>
</protein>
<comment type="caution">
    <text evidence="2">The sequence shown here is derived from an EMBL/GenBank/DDBJ whole genome shotgun (WGS) entry which is preliminary data.</text>
</comment>
<dbReference type="Gene3D" id="2.40.10.390">
    <property type="match status" value="1"/>
</dbReference>
<reference evidence="2 3" key="1">
    <citation type="submission" date="2023-04" db="EMBL/GenBank/DDBJ databases">
        <title>Antarctic isolates genomes.</title>
        <authorList>
            <person name="Dimov S.G."/>
        </authorList>
    </citation>
    <scope>NUCLEOTIDE SEQUENCE [LARGE SCALE GENOMIC DNA]</scope>
    <source>
        <strain evidence="2 3">AL19</strain>
    </source>
</reference>
<dbReference type="RefSeq" id="WP_282357495.1">
    <property type="nucleotide sequence ID" value="NZ_JASBQV010000041.1"/>
</dbReference>
<gene>
    <name evidence="2" type="ORF">QK289_15685</name>
</gene>
<proteinExistence type="predicted"/>